<dbReference type="InterPro" id="IPR029039">
    <property type="entry name" value="Flavoprotein-like_sf"/>
</dbReference>
<feature type="binding site" evidence="6">
    <location>
        <begin position="25"/>
        <end position="27"/>
    </location>
    <ligand>
        <name>FMN</name>
        <dbReference type="ChEBI" id="CHEBI:58210"/>
    </ligand>
</feature>
<accession>A0A923JU59</accession>
<dbReference type="RefSeq" id="WP_023532703.1">
    <property type="nucleotide sequence ID" value="NZ_JABWRE020000001.1"/>
</dbReference>
<feature type="domain" description="Flavodoxin-like fold" evidence="7">
    <location>
        <begin position="12"/>
        <end position="196"/>
    </location>
</feature>
<dbReference type="InterPro" id="IPR023048">
    <property type="entry name" value="NADH:quinone_OxRdtase_FMN_depd"/>
</dbReference>
<evidence type="ECO:0000256" key="4">
    <source>
        <dbReference type="ARBA" id="ARBA00023027"/>
    </source>
</evidence>
<comment type="caution">
    <text evidence="8">The sequence shown here is derived from an EMBL/GenBank/DDBJ whole genome shotgun (WGS) entry which is preliminary data.</text>
</comment>
<reference evidence="9" key="4">
    <citation type="submission" date="2021-06" db="EMBL/GenBank/DDBJ databases">
        <title>Updating the genus Pseudomonas: Description of 43 new species and partition of the Pseudomonas putida group.</title>
        <authorList>
            <person name="Girard L."/>
            <person name="Lood C."/>
            <person name="Vandamme P."/>
            <person name="Rokni-Zadeh H."/>
            <person name="Van Noort V."/>
            <person name="Hofte M."/>
            <person name="Lavigne R."/>
            <person name="De Mot R."/>
        </authorList>
    </citation>
    <scope>NUCLEOTIDE SEQUENCE</scope>
    <source>
        <strain evidence="9">SWRI10</strain>
    </source>
</reference>
<dbReference type="PANTHER" id="PTHR43741:SF4">
    <property type="entry name" value="FMN-DEPENDENT NADH:QUINONE OXIDOREDUCTASE"/>
    <property type="match status" value="1"/>
</dbReference>
<dbReference type="GO" id="GO:0009055">
    <property type="term" value="F:electron transfer activity"/>
    <property type="evidence" value="ECO:0007669"/>
    <property type="project" value="UniProtKB-UniRule"/>
</dbReference>
<keyword evidence="2 6" id="KW-0288">FMN</keyword>
<dbReference type="Gene3D" id="3.40.50.360">
    <property type="match status" value="1"/>
</dbReference>
<dbReference type="EC" id="1.7.1.17" evidence="6"/>
<comment type="function">
    <text evidence="6">Quinone reductase that provides resistance to thiol-specific stress caused by electrophilic quinones.</text>
</comment>
<dbReference type="Proteomes" id="UP001621534">
    <property type="component" value="Unassembled WGS sequence"/>
</dbReference>
<dbReference type="GO" id="GO:0016652">
    <property type="term" value="F:oxidoreductase activity, acting on NAD(P)H as acceptor"/>
    <property type="evidence" value="ECO:0007669"/>
    <property type="project" value="UniProtKB-UniRule"/>
</dbReference>
<keyword evidence="4 6" id="KW-0520">NAD</keyword>
<comment type="cofactor">
    <cofactor evidence="6">
        <name>FMN</name>
        <dbReference type="ChEBI" id="CHEBI:58210"/>
    </cofactor>
    <text evidence="6">Binds 1 FMN per subunit.</text>
</comment>
<organism evidence="8">
    <name type="scientific">Pseudomonas urmiensis</name>
    <dbReference type="NCBI Taxonomy" id="2745493"/>
    <lineage>
        <taxon>Bacteria</taxon>
        <taxon>Pseudomonadati</taxon>
        <taxon>Pseudomonadota</taxon>
        <taxon>Gammaproteobacteria</taxon>
        <taxon>Pseudomonadales</taxon>
        <taxon>Pseudomonadaceae</taxon>
        <taxon>Pseudomonas</taxon>
    </lineage>
</organism>
<dbReference type="GO" id="GO:0016655">
    <property type="term" value="F:oxidoreductase activity, acting on NAD(P)H, quinone or similar compound as acceptor"/>
    <property type="evidence" value="ECO:0007669"/>
    <property type="project" value="InterPro"/>
</dbReference>
<dbReference type="EMBL" id="JAHWXS010000002">
    <property type="protein sequence ID" value="MFK5732324.1"/>
    <property type="molecule type" value="Genomic_DNA"/>
</dbReference>
<feature type="binding site" evidence="6">
    <location>
        <position position="19"/>
    </location>
    <ligand>
        <name>FMN</name>
        <dbReference type="ChEBI" id="CHEBI:58210"/>
    </ligand>
</feature>
<evidence type="ECO:0000256" key="6">
    <source>
        <dbReference type="HAMAP-Rule" id="MF_01216"/>
    </source>
</evidence>
<dbReference type="Pfam" id="PF02525">
    <property type="entry name" value="Flavodoxin_2"/>
    <property type="match status" value="1"/>
</dbReference>
<evidence type="ECO:0000313" key="10">
    <source>
        <dbReference type="EMBL" id="MFK5732324.1"/>
    </source>
</evidence>
<reference evidence="10 11" key="1">
    <citation type="journal article" date="2012" name="Plant Soil">
        <title>Screening of plant growth-promoting traits in arsenic-resistant bacteria isolated from the rhizosphere of soybean plants from Argentinean agricultural soil.</title>
        <authorList>
            <person name="Wevar Oller A.L."/>
            <person name="Talano M.A."/>
            <person name="Agostini E."/>
        </authorList>
    </citation>
    <scope>NUCLEOTIDE SEQUENCE [LARGE SCALE GENOMIC DNA]</scope>
    <source>
        <strain evidence="10 11">AW4</strain>
    </source>
</reference>
<dbReference type="GO" id="GO:0010181">
    <property type="term" value="F:FMN binding"/>
    <property type="evidence" value="ECO:0007669"/>
    <property type="project" value="UniProtKB-UniRule"/>
</dbReference>
<dbReference type="SUPFAM" id="SSF52218">
    <property type="entry name" value="Flavoproteins"/>
    <property type="match status" value="1"/>
</dbReference>
<dbReference type="EMBL" id="JABWRE020000001">
    <property type="protein sequence ID" value="MBV4536013.1"/>
    <property type="molecule type" value="Genomic_DNA"/>
</dbReference>
<comment type="catalytic activity">
    <reaction evidence="6">
        <text>2 a quinone + NADH + H(+) = 2 a 1,4-benzosemiquinone + NAD(+)</text>
        <dbReference type="Rhea" id="RHEA:65952"/>
        <dbReference type="ChEBI" id="CHEBI:15378"/>
        <dbReference type="ChEBI" id="CHEBI:57540"/>
        <dbReference type="ChEBI" id="CHEBI:57945"/>
        <dbReference type="ChEBI" id="CHEBI:132124"/>
        <dbReference type="ChEBI" id="CHEBI:134225"/>
    </reaction>
</comment>
<reference evidence="8" key="3">
    <citation type="submission" date="2020-07" db="EMBL/GenBank/DDBJ databases">
        <authorList>
            <person name="Lood C."/>
            <person name="Girard L."/>
        </authorList>
    </citation>
    <scope>NUCLEOTIDE SEQUENCE</scope>
    <source>
        <strain evidence="8">SWRI10</strain>
    </source>
</reference>
<comment type="similarity">
    <text evidence="6">Belongs to the azoreductase type 1 family.</text>
</comment>
<dbReference type="InterPro" id="IPR003680">
    <property type="entry name" value="Flavodoxin_fold"/>
</dbReference>
<reference evidence="10" key="5">
    <citation type="submission" date="2021-07" db="EMBL/GenBank/DDBJ databases">
        <authorList>
            <person name="Wevar Oller A.L."/>
            <person name="Talano M.A."/>
            <person name="Torres Tejerizo G.A."/>
            <person name="Agostini E."/>
        </authorList>
    </citation>
    <scope>NUCLEOTIDE SEQUENCE</scope>
    <source>
        <strain evidence="10">AW4</strain>
    </source>
</reference>
<dbReference type="AlphaFoldDB" id="A0A923JU59"/>
<evidence type="ECO:0000313" key="8">
    <source>
        <dbReference type="EMBL" id="MBC3439746.1"/>
    </source>
</evidence>
<gene>
    <name evidence="6" type="primary">azoR</name>
    <name evidence="9" type="ORF">HU737_008490</name>
    <name evidence="8" type="ORF">HU737_03565</name>
    <name evidence="10" type="ORF">KW869_02230</name>
</gene>
<dbReference type="PANTHER" id="PTHR43741">
    <property type="entry name" value="FMN-DEPENDENT NADH-AZOREDUCTASE 1"/>
    <property type="match status" value="1"/>
</dbReference>
<comment type="function">
    <text evidence="6">Also exhibits azoreductase activity. Catalyzes the reductive cleavage of the azo bond in aromatic azo compounds to the corresponding amines.</text>
</comment>
<name>A0A923JU59_9PSED</name>
<evidence type="ECO:0000256" key="2">
    <source>
        <dbReference type="ARBA" id="ARBA00022643"/>
    </source>
</evidence>
<dbReference type="Proteomes" id="UP000599879">
    <property type="component" value="Unassembled WGS sequence"/>
</dbReference>
<dbReference type="InterPro" id="IPR050104">
    <property type="entry name" value="FMN-dep_NADH:Q_OxRdtase_AzoR1"/>
</dbReference>
<reference evidence="8" key="2">
    <citation type="journal article" date="2020" name="Microorganisms">
        <title>Reliable Identification of Environmental Pseudomonas Isolates Using the rpoD Gene.</title>
        <authorList>
            <consortium name="The Broad Institute Genome Sequencing Platform"/>
            <person name="Girard L."/>
            <person name="Lood C."/>
            <person name="Rokni-Zadeh H."/>
            <person name="van Noort V."/>
            <person name="Lavigne R."/>
            <person name="De Mot R."/>
        </authorList>
    </citation>
    <scope>NUCLEOTIDE SEQUENCE</scope>
    <source>
        <strain evidence="8">SWRI10</strain>
    </source>
</reference>
<evidence type="ECO:0000256" key="1">
    <source>
        <dbReference type="ARBA" id="ARBA00022630"/>
    </source>
</evidence>
<comment type="caution">
    <text evidence="6">Lacks conserved residue(s) required for the propagation of feature annotation.</text>
</comment>
<sequence>MTSSQQPLAPLRILRLVASPNAEDSESLKLSQQILFALASQAGRRGIQLTDLDLNSLAPVDAPYAQALANQRVVIASGQEGTLSRSDELIDQLQACDVLLIATPMHNYSVPAPLKMWIDQVVRVGKTFLGTAKGKVGSLTDRPVYVAIACGGYISGQHARQPDFLRPYLSAVLATIGLNHVYYFTVEGTAKGVESLNTGRETGYGEVQTFFGRDSHGVDQVCSPL</sequence>
<dbReference type="EC" id="1.6.5.-" evidence="6"/>
<evidence type="ECO:0000256" key="5">
    <source>
        <dbReference type="ARBA" id="ARBA00048542"/>
    </source>
</evidence>
<evidence type="ECO:0000259" key="7">
    <source>
        <dbReference type="Pfam" id="PF02525"/>
    </source>
</evidence>
<proteinExistence type="inferred from homology"/>
<evidence type="ECO:0000313" key="9">
    <source>
        <dbReference type="EMBL" id="MBV4536013.1"/>
    </source>
</evidence>
<comment type="subunit">
    <text evidence="6">Homodimer.</text>
</comment>
<keyword evidence="3 6" id="KW-0560">Oxidoreductase</keyword>
<evidence type="ECO:0000313" key="11">
    <source>
        <dbReference type="Proteomes" id="UP001621534"/>
    </source>
</evidence>
<evidence type="ECO:0000256" key="3">
    <source>
        <dbReference type="ARBA" id="ARBA00023002"/>
    </source>
</evidence>
<keyword evidence="11" id="KW-1185">Reference proteome</keyword>
<comment type="catalytic activity">
    <reaction evidence="5">
        <text>N,N-dimethyl-1,4-phenylenediamine + anthranilate + 2 NAD(+) = 2-(4-dimethylaminophenyl)diazenylbenzoate + 2 NADH + 2 H(+)</text>
        <dbReference type="Rhea" id="RHEA:55872"/>
        <dbReference type="ChEBI" id="CHEBI:15378"/>
        <dbReference type="ChEBI" id="CHEBI:15783"/>
        <dbReference type="ChEBI" id="CHEBI:16567"/>
        <dbReference type="ChEBI" id="CHEBI:57540"/>
        <dbReference type="ChEBI" id="CHEBI:57945"/>
        <dbReference type="ChEBI" id="CHEBI:71579"/>
        <dbReference type="EC" id="1.7.1.17"/>
    </reaction>
    <physiologicalReaction direction="right-to-left" evidence="5">
        <dbReference type="Rhea" id="RHEA:55874"/>
    </physiologicalReaction>
</comment>
<protein>
    <recommendedName>
        <fullName evidence="6">FMN dependent NADH:quinone oxidoreductase</fullName>
        <ecNumber evidence="6">1.6.5.-</ecNumber>
    </recommendedName>
    <alternativeName>
        <fullName evidence="6">Azo-dye reductase</fullName>
    </alternativeName>
    <alternativeName>
        <fullName evidence="6">FMN-dependent NADH-azo compound oxidoreductase</fullName>
    </alternativeName>
    <alternativeName>
        <fullName evidence="6">FMN-dependent NADH-azoreductase</fullName>
        <ecNumber evidence="6">1.7.1.17</ecNumber>
    </alternativeName>
</protein>
<dbReference type="EMBL" id="JABWRE010000002">
    <property type="protein sequence ID" value="MBC3439746.1"/>
    <property type="molecule type" value="Genomic_DNA"/>
</dbReference>
<keyword evidence="1 6" id="KW-0285">Flavoprotein</keyword>
<dbReference type="HAMAP" id="MF_01216">
    <property type="entry name" value="Azoreductase_type1"/>
    <property type="match status" value="1"/>
</dbReference>